<keyword evidence="11" id="KW-0411">Iron-sulfur</keyword>
<dbReference type="PANTHER" id="PTHR42944:SF1">
    <property type="entry name" value="ADENINE DNA GLYCOSYLASE"/>
    <property type="match status" value="1"/>
</dbReference>
<organism evidence="17 18">
    <name type="scientific">Stephanodiscus triporus</name>
    <dbReference type="NCBI Taxonomy" id="2934178"/>
    <lineage>
        <taxon>Eukaryota</taxon>
        <taxon>Sar</taxon>
        <taxon>Stramenopiles</taxon>
        <taxon>Ochrophyta</taxon>
        <taxon>Bacillariophyta</taxon>
        <taxon>Coscinodiscophyceae</taxon>
        <taxon>Thalassiosirophycidae</taxon>
        <taxon>Stephanodiscales</taxon>
        <taxon>Stephanodiscaceae</taxon>
        <taxon>Stephanodiscus</taxon>
    </lineage>
</organism>
<feature type="signal peptide" evidence="15">
    <location>
        <begin position="1"/>
        <end position="23"/>
    </location>
</feature>
<evidence type="ECO:0000256" key="9">
    <source>
        <dbReference type="ARBA" id="ARBA00022801"/>
    </source>
</evidence>
<evidence type="ECO:0000256" key="4">
    <source>
        <dbReference type="ARBA" id="ARBA00012045"/>
    </source>
</evidence>
<keyword evidence="13" id="KW-0326">Glycosidase</keyword>
<protein>
    <recommendedName>
        <fullName evidence="5">Adenine DNA glycosylase</fullName>
        <ecNumber evidence="4">3.2.2.31</ecNumber>
    </recommendedName>
</protein>
<feature type="compositionally biased region" description="Basic residues" evidence="14">
    <location>
        <begin position="175"/>
        <end position="189"/>
    </location>
</feature>
<evidence type="ECO:0000259" key="16">
    <source>
        <dbReference type="SMART" id="SM00478"/>
    </source>
</evidence>
<feature type="chain" id="PRO_5044815205" description="Adenine DNA glycosylase" evidence="15">
    <location>
        <begin position="24"/>
        <end position="721"/>
    </location>
</feature>
<dbReference type="InterPro" id="IPR011257">
    <property type="entry name" value="DNA_glycosylase"/>
</dbReference>
<dbReference type="Gene3D" id="1.10.340.30">
    <property type="entry name" value="Hypothetical protein, domain 2"/>
    <property type="match status" value="1"/>
</dbReference>
<evidence type="ECO:0000256" key="12">
    <source>
        <dbReference type="ARBA" id="ARBA00023204"/>
    </source>
</evidence>
<dbReference type="SUPFAM" id="SSF55811">
    <property type="entry name" value="Nudix"/>
    <property type="match status" value="1"/>
</dbReference>
<evidence type="ECO:0000256" key="10">
    <source>
        <dbReference type="ARBA" id="ARBA00023004"/>
    </source>
</evidence>
<feature type="compositionally biased region" description="Basic and acidic residues" evidence="14">
    <location>
        <begin position="58"/>
        <end position="73"/>
    </location>
</feature>
<comment type="similarity">
    <text evidence="3">Belongs to the Nth/MutY family.</text>
</comment>
<gene>
    <name evidence="17" type="ORF">ACHAW5_002653</name>
</gene>
<dbReference type="GO" id="GO:0046872">
    <property type="term" value="F:metal ion binding"/>
    <property type="evidence" value="ECO:0007669"/>
    <property type="project" value="UniProtKB-KW"/>
</dbReference>
<keyword evidence="10" id="KW-0408">Iron</keyword>
<dbReference type="Gene3D" id="3.90.79.10">
    <property type="entry name" value="Nucleoside Triphosphate Pyrophosphohydrolase"/>
    <property type="match status" value="1"/>
</dbReference>
<dbReference type="GO" id="GO:0000701">
    <property type="term" value="F:purine-specific mismatch base pair DNA N-glycosylase activity"/>
    <property type="evidence" value="ECO:0007669"/>
    <property type="project" value="UniProtKB-EC"/>
</dbReference>
<evidence type="ECO:0000256" key="3">
    <source>
        <dbReference type="ARBA" id="ARBA00008343"/>
    </source>
</evidence>
<evidence type="ECO:0000256" key="8">
    <source>
        <dbReference type="ARBA" id="ARBA00022763"/>
    </source>
</evidence>
<feature type="compositionally biased region" description="Acidic residues" evidence="14">
    <location>
        <begin position="236"/>
        <end position="245"/>
    </location>
</feature>
<dbReference type="GO" id="GO:0051539">
    <property type="term" value="F:4 iron, 4 sulfur cluster binding"/>
    <property type="evidence" value="ECO:0007669"/>
    <property type="project" value="UniProtKB-KW"/>
</dbReference>
<feature type="domain" description="HhH-GPD" evidence="16">
    <location>
        <begin position="266"/>
        <end position="431"/>
    </location>
</feature>
<feature type="compositionally biased region" description="Low complexity" evidence="14">
    <location>
        <begin position="89"/>
        <end position="100"/>
    </location>
</feature>
<dbReference type="SUPFAM" id="SSF48150">
    <property type="entry name" value="DNA-glycosylase"/>
    <property type="match status" value="1"/>
</dbReference>
<evidence type="ECO:0000313" key="17">
    <source>
        <dbReference type="EMBL" id="KAL3761673.1"/>
    </source>
</evidence>
<evidence type="ECO:0000256" key="13">
    <source>
        <dbReference type="ARBA" id="ARBA00023295"/>
    </source>
</evidence>
<dbReference type="Pfam" id="PF00730">
    <property type="entry name" value="HhH-GPD"/>
    <property type="match status" value="1"/>
</dbReference>
<dbReference type="Gene3D" id="1.10.1670.10">
    <property type="entry name" value="Helix-hairpin-Helix base-excision DNA repair enzymes (C-terminal)"/>
    <property type="match status" value="1"/>
</dbReference>
<comment type="catalytic activity">
    <reaction evidence="1">
        <text>Hydrolyzes free adenine bases from 7,8-dihydro-8-oxoguanine:adenine mismatched double-stranded DNA, leaving an apurinic site.</text>
        <dbReference type="EC" id="3.2.2.31"/>
    </reaction>
</comment>
<dbReference type="Proteomes" id="UP001530315">
    <property type="component" value="Unassembled WGS sequence"/>
</dbReference>
<name>A0ABD3MCK8_9STRA</name>
<evidence type="ECO:0000256" key="6">
    <source>
        <dbReference type="ARBA" id="ARBA00022485"/>
    </source>
</evidence>
<evidence type="ECO:0000256" key="2">
    <source>
        <dbReference type="ARBA" id="ARBA00001966"/>
    </source>
</evidence>
<dbReference type="EC" id="3.2.2.31" evidence="4"/>
<dbReference type="InterPro" id="IPR044298">
    <property type="entry name" value="MIG/MutY"/>
</dbReference>
<feature type="region of interest" description="Disordered" evidence="14">
    <location>
        <begin position="166"/>
        <end position="253"/>
    </location>
</feature>
<evidence type="ECO:0000256" key="14">
    <source>
        <dbReference type="SAM" id="MobiDB-lite"/>
    </source>
</evidence>
<evidence type="ECO:0000256" key="11">
    <source>
        <dbReference type="ARBA" id="ARBA00023014"/>
    </source>
</evidence>
<evidence type="ECO:0000256" key="7">
    <source>
        <dbReference type="ARBA" id="ARBA00022723"/>
    </source>
</evidence>
<reference evidence="17 18" key="1">
    <citation type="submission" date="2024-10" db="EMBL/GenBank/DDBJ databases">
        <title>Updated reference genomes for cyclostephanoid diatoms.</title>
        <authorList>
            <person name="Roberts W.R."/>
            <person name="Alverson A.J."/>
        </authorList>
    </citation>
    <scope>NUCLEOTIDE SEQUENCE [LARGE SCALE GENOMIC DNA]</scope>
    <source>
        <strain evidence="17 18">AJA276-08</strain>
    </source>
</reference>
<dbReference type="EMBL" id="JALLAZ020001847">
    <property type="protein sequence ID" value="KAL3761673.1"/>
    <property type="molecule type" value="Genomic_DNA"/>
</dbReference>
<evidence type="ECO:0000313" key="18">
    <source>
        <dbReference type="Proteomes" id="UP001530315"/>
    </source>
</evidence>
<keyword evidence="9" id="KW-0378">Hydrolase</keyword>
<feature type="compositionally biased region" description="Low complexity" evidence="14">
    <location>
        <begin position="203"/>
        <end position="213"/>
    </location>
</feature>
<keyword evidence="15" id="KW-0732">Signal</keyword>
<feature type="compositionally biased region" description="Low complexity" evidence="14">
    <location>
        <begin position="44"/>
        <end position="53"/>
    </location>
</feature>
<dbReference type="Pfam" id="PF00633">
    <property type="entry name" value="HHH"/>
    <property type="match status" value="1"/>
</dbReference>
<dbReference type="FunFam" id="1.10.340.30:FF:000002">
    <property type="entry name" value="Adenine DNA glycosylase"/>
    <property type="match status" value="1"/>
</dbReference>
<keyword evidence="12" id="KW-0234">DNA repair</keyword>
<dbReference type="CDD" id="cd00056">
    <property type="entry name" value="ENDO3c"/>
    <property type="match status" value="1"/>
</dbReference>
<dbReference type="PANTHER" id="PTHR42944">
    <property type="entry name" value="ADENINE DNA GLYCOSYLASE"/>
    <property type="match status" value="1"/>
</dbReference>
<keyword evidence="18" id="KW-1185">Reference proteome</keyword>
<dbReference type="AlphaFoldDB" id="A0ABD3MCK8"/>
<keyword evidence="7" id="KW-0479">Metal-binding</keyword>
<dbReference type="InterPro" id="IPR015797">
    <property type="entry name" value="NUDIX_hydrolase-like_dom_sf"/>
</dbReference>
<dbReference type="InterPro" id="IPR023170">
    <property type="entry name" value="HhH_base_excis_C"/>
</dbReference>
<keyword evidence="8" id="KW-0227">DNA damage</keyword>
<feature type="region of interest" description="Disordered" evidence="14">
    <location>
        <begin position="35"/>
        <end position="106"/>
    </location>
</feature>
<sequence length="721" mass="78539">MTIAAKRILTLSSHLWNLECIAAFSNCQSNSGRWRTPGRTILPSPMSSSTHSSFQLFPHDDDNNADDVVEREGLASSIRRSPRRRAGAGREVVVPPSSSSSEDDDDARTTLDRWIRHDHHSYHVDLLSPEKAYEIRLALVNWYRANRRRLPWRGDAGPYDGSAAGYGSAAASGGGKRRASSNDKKRRRGEGRAPADIRSFFASSSSSSSSSSSLGIDGKRRKETNAESTRDRTTNAEEEADMEDGSDPHAPTRDVTAYGIWVSEVMLQQTRVEAVIPYWIKWMRSFPTVRDLAEATDEEVNSHWAGLGFYRRARLLHAGARRVANEYGGIVPDSVSELLKVEGVGRYTASAIASIAYGVEVPVVDGNVCRVLCRLTGVANHIKAGVLKDDLGWTLADRIVRAGTPPGGGEEGAGRGSPGEVNQALMELGATYCSPNGSGIDDGDPLREFYVSTRLGVAIGRAVRDAADRGRVESLVASEFASSGDEGGGRCRLCDPGGMFTAYYDIVDRIDADSGISSKARRENAYAIAGHSSIPISPPKKSKREEVIAVAVISLRVSNNDRHWLMAKRPSEGLLAGQWEFPSVCLWNSAEQAKGKGNEKAGKPPTVAVPLIDPDLRSDALNSFLTDIFESSDDYSSVTFEKRVQIKDAVVHVFSHVSHTMWVEHGEVEAAVDDLSLLSKRWKLNGREIGWMTEGDMESFGITSGVRKVLALTQRCITSLA</sequence>
<feature type="compositionally biased region" description="Basic and acidic residues" evidence="14">
    <location>
        <begin position="217"/>
        <end position="235"/>
    </location>
</feature>
<proteinExistence type="inferred from homology"/>
<dbReference type="InterPro" id="IPR000445">
    <property type="entry name" value="HhH_motif"/>
</dbReference>
<dbReference type="GO" id="GO:0006281">
    <property type="term" value="P:DNA repair"/>
    <property type="evidence" value="ECO:0007669"/>
    <property type="project" value="UniProtKB-KW"/>
</dbReference>
<evidence type="ECO:0000256" key="5">
    <source>
        <dbReference type="ARBA" id="ARBA00022023"/>
    </source>
</evidence>
<comment type="caution">
    <text evidence="17">The sequence shown here is derived from an EMBL/GenBank/DDBJ whole genome shotgun (WGS) entry which is preliminary data.</text>
</comment>
<keyword evidence="6" id="KW-0004">4Fe-4S</keyword>
<dbReference type="SMART" id="SM00478">
    <property type="entry name" value="ENDO3c"/>
    <property type="match status" value="1"/>
</dbReference>
<comment type="cofactor">
    <cofactor evidence="2">
        <name>[4Fe-4S] cluster</name>
        <dbReference type="ChEBI" id="CHEBI:49883"/>
    </cofactor>
</comment>
<evidence type="ECO:0000256" key="15">
    <source>
        <dbReference type="SAM" id="SignalP"/>
    </source>
</evidence>
<evidence type="ECO:0000256" key="1">
    <source>
        <dbReference type="ARBA" id="ARBA00000843"/>
    </source>
</evidence>
<accession>A0ABD3MCK8</accession>
<dbReference type="InterPro" id="IPR003265">
    <property type="entry name" value="HhH-GPD_domain"/>
</dbReference>